<dbReference type="Gramene" id="EOY09696">
    <property type="protein sequence ID" value="EOY09696"/>
    <property type="gene ID" value="TCM_025086"/>
</dbReference>
<dbReference type="EMBL" id="CM001883">
    <property type="protein sequence ID" value="EOY09696.1"/>
    <property type="molecule type" value="Genomic_DNA"/>
</dbReference>
<dbReference type="Proteomes" id="UP000026915">
    <property type="component" value="Chromosome 5"/>
</dbReference>
<dbReference type="AlphaFoldDB" id="A0A061EY50"/>
<proteinExistence type="predicted"/>
<name>A0A061EY50_THECC</name>
<feature type="non-terminal residue" evidence="1">
    <location>
        <position position="1"/>
    </location>
</feature>
<keyword evidence="2" id="KW-1185">Reference proteome</keyword>
<evidence type="ECO:0000313" key="2">
    <source>
        <dbReference type="Proteomes" id="UP000026915"/>
    </source>
</evidence>
<organism evidence="1 2">
    <name type="scientific">Theobroma cacao</name>
    <name type="common">Cacao</name>
    <name type="synonym">Cocoa</name>
    <dbReference type="NCBI Taxonomy" id="3641"/>
    <lineage>
        <taxon>Eukaryota</taxon>
        <taxon>Viridiplantae</taxon>
        <taxon>Streptophyta</taxon>
        <taxon>Embryophyta</taxon>
        <taxon>Tracheophyta</taxon>
        <taxon>Spermatophyta</taxon>
        <taxon>Magnoliopsida</taxon>
        <taxon>eudicotyledons</taxon>
        <taxon>Gunneridae</taxon>
        <taxon>Pentapetalae</taxon>
        <taxon>rosids</taxon>
        <taxon>malvids</taxon>
        <taxon>Malvales</taxon>
        <taxon>Malvaceae</taxon>
        <taxon>Byttnerioideae</taxon>
        <taxon>Theobroma</taxon>
    </lineage>
</organism>
<gene>
    <name evidence="1" type="ORF">TCM_025086</name>
</gene>
<sequence>AVRGALLKHLRVNATPLARNPNPTSHGLFALTFNAIRRRFCDEVKGSFLDKSEVTDRVISVVKNFQKVDPSKTLWRLSWPLKKNLGSRFLIMRQTRSAQSILLLSSLLLTLRQSRWEITKLYSLYFVFTLFL</sequence>
<dbReference type="HOGENOM" id="CLU_1922551_0_0_1"/>
<reference evidence="1 2" key="1">
    <citation type="journal article" date="2013" name="Genome Biol.">
        <title>The genome sequence of the most widely cultivated cacao type and its use to identify candidate genes regulating pod color.</title>
        <authorList>
            <person name="Motamayor J.C."/>
            <person name="Mockaitis K."/>
            <person name="Schmutz J."/>
            <person name="Haiminen N."/>
            <person name="Iii D.L."/>
            <person name="Cornejo O."/>
            <person name="Findley S.D."/>
            <person name="Zheng P."/>
            <person name="Utro F."/>
            <person name="Royaert S."/>
            <person name="Saski C."/>
            <person name="Jenkins J."/>
            <person name="Podicheti R."/>
            <person name="Zhao M."/>
            <person name="Scheffler B.E."/>
            <person name="Stack J.C."/>
            <person name="Feltus F.A."/>
            <person name="Mustiga G.M."/>
            <person name="Amores F."/>
            <person name="Phillips W."/>
            <person name="Marelli J.P."/>
            <person name="May G.D."/>
            <person name="Shapiro H."/>
            <person name="Ma J."/>
            <person name="Bustamante C.D."/>
            <person name="Schnell R.J."/>
            <person name="Main D."/>
            <person name="Gilbert D."/>
            <person name="Parida L."/>
            <person name="Kuhn D.N."/>
        </authorList>
    </citation>
    <scope>NUCLEOTIDE SEQUENCE [LARGE SCALE GENOMIC DNA]</scope>
    <source>
        <strain evidence="2">cv. Matina 1-6</strain>
    </source>
</reference>
<evidence type="ECO:0000313" key="1">
    <source>
        <dbReference type="EMBL" id="EOY09696.1"/>
    </source>
</evidence>
<protein>
    <submittedName>
        <fullName evidence="1">Mitochondrial acyl carrier protein 2 isoform 2</fullName>
    </submittedName>
</protein>
<accession>A0A061EY50</accession>